<keyword evidence="3" id="KW-1185">Reference proteome</keyword>
<protein>
    <submittedName>
        <fullName evidence="2">Uncharacterized protein</fullName>
    </submittedName>
</protein>
<organism evidence="2 3">
    <name type="scientific">Halteria grandinella</name>
    <dbReference type="NCBI Taxonomy" id="5974"/>
    <lineage>
        <taxon>Eukaryota</taxon>
        <taxon>Sar</taxon>
        <taxon>Alveolata</taxon>
        <taxon>Ciliophora</taxon>
        <taxon>Intramacronucleata</taxon>
        <taxon>Spirotrichea</taxon>
        <taxon>Stichotrichia</taxon>
        <taxon>Sporadotrichida</taxon>
        <taxon>Halteriidae</taxon>
        <taxon>Halteria</taxon>
    </lineage>
</organism>
<proteinExistence type="predicted"/>
<accession>A0A8J8T0U9</accession>
<evidence type="ECO:0000313" key="2">
    <source>
        <dbReference type="EMBL" id="TNV77406.1"/>
    </source>
</evidence>
<dbReference type="AlphaFoldDB" id="A0A8J8T0U9"/>
<gene>
    <name evidence="2" type="ORF">FGO68_gene9255</name>
</gene>
<sequence length="136" mass="15791">MIITVTVNKIVPNVIPTITPGLFEQLDLSEQQQQQQQEGTQQLQQEQYEYEQYDRQEQQQQEQQYEQQESCLFLLLFSLNLAEIQSFSFSLAFYIALQTPQLHQSVLHETSTEQGSPIASCNALQIRLACRMPDSY</sequence>
<feature type="compositionally biased region" description="Low complexity" evidence="1">
    <location>
        <begin position="30"/>
        <end position="47"/>
    </location>
</feature>
<dbReference type="EMBL" id="RRYP01011964">
    <property type="protein sequence ID" value="TNV77406.1"/>
    <property type="molecule type" value="Genomic_DNA"/>
</dbReference>
<comment type="caution">
    <text evidence="2">The sequence shown here is derived from an EMBL/GenBank/DDBJ whole genome shotgun (WGS) entry which is preliminary data.</text>
</comment>
<name>A0A8J8T0U9_HALGN</name>
<evidence type="ECO:0000313" key="3">
    <source>
        <dbReference type="Proteomes" id="UP000785679"/>
    </source>
</evidence>
<feature type="region of interest" description="Disordered" evidence="1">
    <location>
        <begin position="29"/>
        <end position="61"/>
    </location>
</feature>
<evidence type="ECO:0000256" key="1">
    <source>
        <dbReference type="SAM" id="MobiDB-lite"/>
    </source>
</evidence>
<dbReference type="Proteomes" id="UP000785679">
    <property type="component" value="Unassembled WGS sequence"/>
</dbReference>
<reference evidence="2" key="1">
    <citation type="submission" date="2019-06" db="EMBL/GenBank/DDBJ databases">
        <authorList>
            <person name="Zheng W."/>
        </authorList>
    </citation>
    <scope>NUCLEOTIDE SEQUENCE</scope>
    <source>
        <strain evidence="2">QDHG01</strain>
    </source>
</reference>